<proteinExistence type="predicted"/>
<reference evidence="2 3" key="1">
    <citation type="submission" date="2018-11" db="EMBL/GenBank/DDBJ databases">
        <authorList>
            <person name="Zhou Z."/>
            <person name="Wang G."/>
        </authorList>
    </citation>
    <scope>NUCLEOTIDE SEQUENCE [LARGE SCALE GENOMIC DNA]</scope>
    <source>
        <strain evidence="2 3">KCTC42998</strain>
    </source>
</reference>
<sequence>MKQSMLAEDPELIGSRILRMDPNLFANQSGAAIEDGDEDETDEDELDDEPVDEDGDPTGEHDHHQDDNYALGGNVARSSGL</sequence>
<feature type="compositionally biased region" description="Basic and acidic residues" evidence="1">
    <location>
        <begin position="58"/>
        <end position="67"/>
    </location>
</feature>
<organism evidence="2 3">
    <name type="scientific">Larkinella knui</name>
    <dbReference type="NCBI Taxonomy" id="2025310"/>
    <lineage>
        <taxon>Bacteria</taxon>
        <taxon>Pseudomonadati</taxon>
        <taxon>Bacteroidota</taxon>
        <taxon>Cytophagia</taxon>
        <taxon>Cytophagales</taxon>
        <taxon>Spirosomataceae</taxon>
        <taxon>Larkinella</taxon>
    </lineage>
</organism>
<evidence type="ECO:0000256" key="1">
    <source>
        <dbReference type="SAM" id="MobiDB-lite"/>
    </source>
</evidence>
<name>A0A3P1CW99_9BACT</name>
<feature type="region of interest" description="Disordered" evidence="1">
    <location>
        <begin position="25"/>
        <end position="81"/>
    </location>
</feature>
<dbReference type="Proteomes" id="UP000274271">
    <property type="component" value="Unassembled WGS sequence"/>
</dbReference>
<dbReference type="OrthoDB" id="964787at2"/>
<keyword evidence="3" id="KW-1185">Reference proteome</keyword>
<dbReference type="AlphaFoldDB" id="A0A3P1CW99"/>
<evidence type="ECO:0000313" key="2">
    <source>
        <dbReference type="EMBL" id="RRB17124.1"/>
    </source>
</evidence>
<accession>A0A3P1CW99</accession>
<gene>
    <name evidence="2" type="ORF">EHT87_02255</name>
</gene>
<protein>
    <submittedName>
        <fullName evidence="2">Uncharacterized protein</fullName>
    </submittedName>
</protein>
<dbReference type="RefSeq" id="WP_124903410.1">
    <property type="nucleotide sequence ID" value="NZ_RQJP01000001.1"/>
</dbReference>
<feature type="compositionally biased region" description="Acidic residues" evidence="1">
    <location>
        <begin position="34"/>
        <end position="57"/>
    </location>
</feature>
<evidence type="ECO:0000313" key="3">
    <source>
        <dbReference type="Proteomes" id="UP000274271"/>
    </source>
</evidence>
<dbReference type="EMBL" id="RQJP01000001">
    <property type="protein sequence ID" value="RRB17124.1"/>
    <property type="molecule type" value="Genomic_DNA"/>
</dbReference>
<comment type="caution">
    <text evidence="2">The sequence shown here is derived from an EMBL/GenBank/DDBJ whole genome shotgun (WGS) entry which is preliminary data.</text>
</comment>